<feature type="domain" description="Endonuclease/exonuclease/phosphatase" evidence="3">
    <location>
        <begin position="378"/>
        <end position="590"/>
    </location>
</feature>
<name>A0A9D1I0W6_9ACTN</name>
<evidence type="ECO:0000259" key="3">
    <source>
        <dbReference type="Pfam" id="PF03372"/>
    </source>
</evidence>
<keyword evidence="4" id="KW-0540">Nuclease</keyword>
<feature type="transmembrane region" description="Helical" evidence="2">
    <location>
        <begin position="330"/>
        <end position="351"/>
    </location>
</feature>
<dbReference type="Proteomes" id="UP000824078">
    <property type="component" value="Unassembled WGS sequence"/>
</dbReference>
<feature type="region of interest" description="Disordered" evidence="1">
    <location>
        <begin position="240"/>
        <end position="261"/>
    </location>
</feature>
<dbReference type="Gene3D" id="3.60.10.10">
    <property type="entry name" value="Endonuclease/exonuclease/phosphatase"/>
    <property type="match status" value="1"/>
</dbReference>
<evidence type="ECO:0000313" key="4">
    <source>
        <dbReference type="EMBL" id="HIU24855.1"/>
    </source>
</evidence>
<organism evidence="4 5">
    <name type="scientific">Candidatus Coprovicinus avistercoris</name>
    <dbReference type="NCBI Taxonomy" id="2840754"/>
    <lineage>
        <taxon>Bacteria</taxon>
        <taxon>Bacillati</taxon>
        <taxon>Actinomycetota</taxon>
        <taxon>Coriobacteriia</taxon>
        <taxon>Coriobacteriales</taxon>
        <taxon>Coriobacteriaceae</taxon>
        <taxon>Coriobacteriaceae incertae sedis</taxon>
        <taxon>Candidatus Coprovicinus</taxon>
    </lineage>
</organism>
<feature type="compositionally biased region" description="Polar residues" evidence="1">
    <location>
        <begin position="9"/>
        <end position="20"/>
    </location>
</feature>
<keyword evidence="4" id="KW-0255">Endonuclease</keyword>
<dbReference type="Pfam" id="PF03372">
    <property type="entry name" value="Exo_endo_phos"/>
    <property type="match status" value="1"/>
</dbReference>
<keyword evidence="2" id="KW-0472">Membrane</keyword>
<keyword evidence="2" id="KW-0812">Transmembrane</keyword>
<evidence type="ECO:0000313" key="5">
    <source>
        <dbReference type="Proteomes" id="UP000824078"/>
    </source>
</evidence>
<reference evidence="4" key="1">
    <citation type="submission" date="2020-10" db="EMBL/GenBank/DDBJ databases">
        <authorList>
            <person name="Gilroy R."/>
        </authorList>
    </citation>
    <scope>NUCLEOTIDE SEQUENCE</scope>
    <source>
        <strain evidence="4">ChiHjej12B11-29160</strain>
    </source>
</reference>
<keyword evidence="2" id="KW-1133">Transmembrane helix</keyword>
<dbReference type="SUPFAM" id="SSF56219">
    <property type="entry name" value="DNase I-like"/>
    <property type="match status" value="1"/>
</dbReference>
<feature type="region of interest" description="Disordered" evidence="1">
    <location>
        <begin position="1"/>
        <end position="152"/>
    </location>
</feature>
<keyword evidence="4" id="KW-0378">Hydrolase</keyword>
<evidence type="ECO:0000256" key="2">
    <source>
        <dbReference type="SAM" id="Phobius"/>
    </source>
</evidence>
<proteinExistence type="predicted"/>
<feature type="compositionally biased region" description="Acidic residues" evidence="1">
    <location>
        <begin position="94"/>
        <end position="106"/>
    </location>
</feature>
<accession>A0A9D1I0W6</accession>
<feature type="transmembrane region" description="Helical" evidence="2">
    <location>
        <begin position="305"/>
        <end position="325"/>
    </location>
</feature>
<feature type="compositionally biased region" description="Basic and acidic residues" evidence="1">
    <location>
        <begin position="59"/>
        <end position="69"/>
    </location>
</feature>
<dbReference type="InterPro" id="IPR036691">
    <property type="entry name" value="Endo/exonu/phosph_ase_sf"/>
</dbReference>
<reference evidence="4" key="2">
    <citation type="journal article" date="2021" name="PeerJ">
        <title>Extensive microbial diversity within the chicken gut microbiome revealed by metagenomics and culture.</title>
        <authorList>
            <person name="Gilroy R."/>
            <person name="Ravi A."/>
            <person name="Getino M."/>
            <person name="Pursley I."/>
            <person name="Horton D.L."/>
            <person name="Alikhan N.F."/>
            <person name="Baker D."/>
            <person name="Gharbi K."/>
            <person name="Hall N."/>
            <person name="Watson M."/>
            <person name="Adriaenssens E.M."/>
            <person name="Foster-Nyarko E."/>
            <person name="Jarju S."/>
            <person name="Secka A."/>
            <person name="Antonio M."/>
            <person name="Oren A."/>
            <person name="Chaudhuri R.R."/>
            <person name="La Ragione R."/>
            <person name="Hildebrand F."/>
            <person name="Pallen M.J."/>
        </authorList>
    </citation>
    <scope>NUCLEOTIDE SEQUENCE</scope>
    <source>
        <strain evidence="4">ChiHjej12B11-29160</strain>
    </source>
</reference>
<dbReference type="InterPro" id="IPR005135">
    <property type="entry name" value="Endo/exonuclease/phosphatase"/>
</dbReference>
<dbReference type="EMBL" id="DVMQ01000022">
    <property type="protein sequence ID" value="HIU24855.1"/>
    <property type="molecule type" value="Genomic_DNA"/>
</dbReference>
<gene>
    <name evidence="4" type="ORF">IAD17_08060</name>
</gene>
<feature type="compositionally biased region" description="Acidic residues" evidence="1">
    <location>
        <begin position="45"/>
        <end position="58"/>
    </location>
</feature>
<sequence>MKFSDRNTQDNSTDNTASDNTDARWEPIPDEIWFSSPAGGFGMESDWEVTADMQEDEETRLIQPDRQKVEVPSPADSASETPAGQHQDVVPSGTDEEDRLADDALDGSDATEPSDGAPMNPGSPSEDEELSEEATRLLSDVPTKHISQDDPTVLASPIADAAAEAADRTTVVGAGNPYLVTQRRQTPASDHTQVWAAPYAGQAGYGTPSAGDTATTKRPSILKRRKQEEISFSTVPGYNTDSAASDGSPVPAADGSKWRRRRERKPARHGCLSLFLWLVMLVVAGLMLLRTLSAEQANGSMVPELVAFTPLLFVPIIVCLLLALLWHRRLLAVGCFVALAIMFWWHAGFFIPSARVSSDAVAAAASSPSTGDNVARIMTVNTNNGMASAQEIVDICREQNVEILCLQELGGSMLDDLEAAGIDEVLPYSIVSDQATEISNGGRNGIWSAAPMDNVSTNLLPIKTSSMPAADITVGNQTIRIVSVHPNSPVRGAQDLWDDGLSTIGQLQDYDHSYVIMGDFNSTWDHARFRELLGTSFVDAGEQAGEGFHMTFPSAGPIPPLVELDHILYTKDSGVVVSELSTEKISGTDHMALLGTLETS</sequence>
<comment type="caution">
    <text evidence="4">The sequence shown here is derived from an EMBL/GenBank/DDBJ whole genome shotgun (WGS) entry which is preliminary data.</text>
</comment>
<feature type="transmembrane region" description="Helical" evidence="2">
    <location>
        <begin position="270"/>
        <end position="293"/>
    </location>
</feature>
<protein>
    <submittedName>
        <fullName evidence="4">Endonuclease/exonuclease/phosphatase family protein</fullName>
    </submittedName>
</protein>
<dbReference type="AlphaFoldDB" id="A0A9D1I0W6"/>
<evidence type="ECO:0000256" key="1">
    <source>
        <dbReference type="SAM" id="MobiDB-lite"/>
    </source>
</evidence>
<dbReference type="GO" id="GO:0004519">
    <property type="term" value="F:endonuclease activity"/>
    <property type="evidence" value="ECO:0007669"/>
    <property type="project" value="UniProtKB-KW"/>
</dbReference>